<dbReference type="AlphaFoldDB" id="A0A426XUL6"/>
<dbReference type="EMBL" id="AMZH03017450">
    <property type="protein sequence ID" value="RRT42991.1"/>
    <property type="molecule type" value="Genomic_DNA"/>
</dbReference>
<proteinExistence type="predicted"/>
<dbReference type="Proteomes" id="UP000287651">
    <property type="component" value="Unassembled WGS sequence"/>
</dbReference>
<dbReference type="GO" id="GO:0030332">
    <property type="term" value="F:cyclin binding"/>
    <property type="evidence" value="ECO:0007669"/>
    <property type="project" value="TreeGrafter"/>
</dbReference>
<organism evidence="1 2">
    <name type="scientific">Ensete ventricosum</name>
    <name type="common">Abyssinian banana</name>
    <name type="synonym">Musa ensete</name>
    <dbReference type="NCBI Taxonomy" id="4639"/>
    <lineage>
        <taxon>Eukaryota</taxon>
        <taxon>Viridiplantae</taxon>
        <taxon>Streptophyta</taxon>
        <taxon>Embryophyta</taxon>
        <taxon>Tracheophyta</taxon>
        <taxon>Spermatophyta</taxon>
        <taxon>Magnoliopsida</taxon>
        <taxon>Liliopsida</taxon>
        <taxon>Zingiberales</taxon>
        <taxon>Musaceae</taxon>
        <taxon>Ensete</taxon>
    </lineage>
</organism>
<dbReference type="GO" id="GO:0061630">
    <property type="term" value="F:ubiquitin protein ligase activity"/>
    <property type="evidence" value="ECO:0007669"/>
    <property type="project" value="TreeGrafter"/>
</dbReference>
<reference evidence="1 2" key="1">
    <citation type="journal article" date="2014" name="Agronomy (Basel)">
        <title>A Draft Genome Sequence for Ensete ventricosum, the Drought-Tolerant Tree Against Hunger.</title>
        <authorList>
            <person name="Harrison J."/>
            <person name="Moore K.A."/>
            <person name="Paszkiewicz K."/>
            <person name="Jones T."/>
            <person name="Grant M."/>
            <person name="Ambacheew D."/>
            <person name="Muzemil S."/>
            <person name="Studholme D.J."/>
        </authorList>
    </citation>
    <scope>NUCLEOTIDE SEQUENCE [LARGE SCALE GENOMIC DNA]</scope>
</reference>
<evidence type="ECO:0000313" key="2">
    <source>
        <dbReference type="Proteomes" id="UP000287651"/>
    </source>
</evidence>
<dbReference type="PANTHER" id="PTHR31531">
    <property type="entry name" value="E3 UBIQUITIN-PROTEIN LIGASE E3D FAMILY MEMBER"/>
    <property type="match status" value="1"/>
</dbReference>
<dbReference type="Pfam" id="PF09814">
    <property type="entry name" value="HECT_2"/>
    <property type="match status" value="1"/>
</dbReference>
<dbReference type="GO" id="GO:0031624">
    <property type="term" value="F:ubiquitin conjugating enzyme binding"/>
    <property type="evidence" value="ECO:0007669"/>
    <property type="project" value="TreeGrafter"/>
</dbReference>
<dbReference type="GO" id="GO:0000209">
    <property type="term" value="P:protein polyubiquitination"/>
    <property type="evidence" value="ECO:0007669"/>
    <property type="project" value="TreeGrafter"/>
</dbReference>
<dbReference type="PANTHER" id="PTHR31531:SF2">
    <property type="entry name" value="E3 UBIQUITIN-PROTEIN LIGASE E3D"/>
    <property type="match status" value="1"/>
</dbReference>
<sequence>MPSVNWREVADNWFGACCCSFGGISEKIVSQYVNRYSCHEGTCLLDGASIIICQDDLEGYSFQELLDGFSNHKNKELVACNVINDSVKGGSVQDFVEDNADGEPSDWFPSEAHCNICDHKSNNLVNYASGGSMLDVSIMPAKAQESMTSSGLSGSQKWLHNSSLGGGFIVRTLNLSNDIEWVGFSCKKCSSMIGCYPSFKSTNIPVDGGIRLFKCYISTSVPVGGPCDIFRNHTLQRVLANVFLEGAEEELSYRIIVRDLKLKSPMLLLVLLNSKAWSSSGYCSEDSMGSLSAADLQPVLKVLYSDCSIASEANSRLHGWFCAFLYLDTMNLILLSLLVKLSHHEDYSKSSEFVLEHGVKTNWVQNGIWTLGGTNLSKYVK</sequence>
<accession>A0A426XUL6</accession>
<dbReference type="GO" id="GO:0005829">
    <property type="term" value="C:cytosol"/>
    <property type="evidence" value="ECO:0007669"/>
    <property type="project" value="TreeGrafter"/>
</dbReference>
<dbReference type="GO" id="GO:0051865">
    <property type="term" value="P:protein autoubiquitination"/>
    <property type="evidence" value="ECO:0007669"/>
    <property type="project" value="TreeGrafter"/>
</dbReference>
<evidence type="ECO:0000313" key="1">
    <source>
        <dbReference type="EMBL" id="RRT42991.1"/>
    </source>
</evidence>
<dbReference type="GO" id="GO:0043161">
    <property type="term" value="P:proteasome-mediated ubiquitin-dependent protein catabolic process"/>
    <property type="evidence" value="ECO:0007669"/>
    <property type="project" value="TreeGrafter"/>
</dbReference>
<dbReference type="GO" id="GO:0005634">
    <property type="term" value="C:nucleus"/>
    <property type="evidence" value="ECO:0007669"/>
    <property type="project" value="TreeGrafter"/>
</dbReference>
<comment type="caution">
    <text evidence="1">The sequence shown here is derived from an EMBL/GenBank/DDBJ whole genome shotgun (WGS) entry which is preliminary data.</text>
</comment>
<protein>
    <submittedName>
        <fullName evidence="1">Uncharacterized protein</fullName>
    </submittedName>
</protein>
<gene>
    <name evidence="1" type="ORF">B296_00038226</name>
</gene>
<dbReference type="GO" id="GO:0006513">
    <property type="term" value="P:protein monoubiquitination"/>
    <property type="evidence" value="ECO:0007669"/>
    <property type="project" value="TreeGrafter"/>
</dbReference>
<dbReference type="InterPro" id="IPR019193">
    <property type="entry name" value="UBQ-conj_enz_E2-bd_prot"/>
</dbReference>
<name>A0A426XUL6_ENSVE</name>
<dbReference type="GO" id="GO:0000151">
    <property type="term" value="C:ubiquitin ligase complex"/>
    <property type="evidence" value="ECO:0007669"/>
    <property type="project" value="TreeGrafter"/>
</dbReference>